<organism evidence="1 2">
    <name type="scientific">Centaurea solstitialis</name>
    <name type="common">yellow star-thistle</name>
    <dbReference type="NCBI Taxonomy" id="347529"/>
    <lineage>
        <taxon>Eukaryota</taxon>
        <taxon>Viridiplantae</taxon>
        <taxon>Streptophyta</taxon>
        <taxon>Embryophyta</taxon>
        <taxon>Tracheophyta</taxon>
        <taxon>Spermatophyta</taxon>
        <taxon>Magnoliopsida</taxon>
        <taxon>eudicotyledons</taxon>
        <taxon>Gunneridae</taxon>
        <taxon>Pentapetalae</taxon>
        <taxon>asterids</taxon>
        <taxon>campanulids</taxon>
        <taxon>Asterales</taxon>
        <taxon>Asteraceae</taxon>
        <taxon>Carduoideae</taxon>
        <taxon>Cardueae</taxon>
        <taxon>Centaureinae</taxon>
        <taxon>Centaurea</taxon>
    </lineage>
</organism>
<dbReference type="EMBL" id="JARYMX010000005">
    <property type="protein sequence ID" value="KAJ9548482.1"/>
    <property type="molecule type" value="Genomic_DNA"/>
</dbReference>
<dbReference type="Proteomes" id="UP001172457">
    <property type="component" value="Chromosome 5"/>
</dbReference>
<name>A0AA38W4I3_9ASTR</name>
<keyword evidence="2" id="KW-1185">Reference proteome</keyword>
<evidence type="ECO:0000313" key="1">
    <source>
        <dbReference type="EMBL" id="KAJ9548482.1"/>
    </source>
</evidence>
<accession>A0AA38W4I3</accession>
<reference evidence="1" key="1">
    <citation type="submission" date="2023-03" db="EMBL/GenBank/DDBJ databases">
        <title>Chromosome-scale reference genome and RAD-based genetic map of yellow starthistle (Centaurea solstitialis) reveal putative structural variation and QTLs associated with invader traits.</title>
        <authorList>
            <person name="Reatini B."/>
            <person name="Cang F.A."/>
            <person name="Jiang Q."/>
            <person name="Mckibben M.T.W."/>
            <person name="Barker M.S."/>
            <person name="Rieseberg L.H."/>
            <person name="Dlugosch K.M."/>
        </authorList>
    </citation>
    <scope>NUCLEOTIDE SEQUENCE</scope>
    <source>
        <strain evidence="1">CAN-66</strain>
        <tissue evidence="1">Leaf</tissue>
    </source>
</reference>
<sequence>MPSEKEALAIKKIENEFGTHPDSAIKPERPARKRSILLEDGLLKLWWLLTEDDGNGVGSELSRLP</sequence>
<dbReference type="AlphaFoldDB" id="A0AA38W4I3"/>
<gene>
    <name evidence="1" type="ORF">OSB04_021025</name>
</gene>
<comment type="caution">
    <text evidence="1">The sequence shown here is derived from an EMBL/GenBank/DDBJ whole genome shotgun (WGS) entry which is preliminary data.</text>
</comment>
<evidence type="ECO:0000313" key="2">
    <source>
        <dbReference type="Proteomes" id="UP001172457"/>
    </source>
</evidence>
<protein>
    <submittedName>
        <fullName evidence="1">Uncharacterized protein</fullName>
    </submittedName>
</protein>
<proteinExistence type="predicted"/>